<evidence type="ECO:0000313" key="1">
    <source>
        <dbReference type="Proteomes" id="UP000887565"/>
    </source>
</evidence>
<evidence type="ECO:0000313" key="2">
    <source>
        <dbReference type="WBParaSite" id="nRc.2.0.1.t06822-RA"/>
    </source>
</evidence>
<organism evidence="1 2">
    <name type="scientific">Romanomermis culicivorax</name>
    <name type="common">Nematode worm</name>
    <dbReference type="NCBI Taxonomy" id="13658"/>
    <lineage>
        <taxon>Eukaryota</taxon>
        <taxon>Metazoa</taxon>
        <taxon>Ecdysozoa</taxon>
        <taxon>Nematoda</taxon>
        <taxon>Enoplea</taxon>
        <taxon>Dorylaimia</taxon>
        <taxon>Mermithida</taxon>
        <taxon>Mermithoidea</taxon>
        <taxon>Mermithidae</taxon>
        <taxon>Romanomermis</taxon>
    </lineage>
</organism>
<dbReference type="AlphaFoldDB" id="A0A915HZ25"/>
<dbReference type="WBParaSite" id="nRc.2.0.1.t06822-RA">
    <property type="protein sequence ID" value="nRc.2.0.1.t06822-RA"/>
    <property type="gene ID" value="nRc.2.0.1.g06822"/>
</dbReference>
<protein>
    <submittedName>
        <fullName evidence="2">Uncharacterized protein</fullName>
    </submittedName>
</protein>
<proteinExistence type="predicted"/>
<accession>A0A915HZ25</accession>
<keyword evidence="1" id="KW-1185">Reference proteome</keyword>
<name>A0A915HZ25_ROMCU</name>
<sequence>MSGYVRRVAKWDGRQIPTAETTEVATPCEEFNDTVTESYFVSSSQPIISNVSSTSKEGIIVGIFNESSSQPSVTSSLITKAQESGKYDRDNAEVLIKCNNSPFFWRTCLKLYDSDNDPDPTSTIV</sequence>
<dbReference type="Proteomes" id="UP000887565">
    <property type="component" value="Unplaced"/>
</dbReference>
<reference evidence="2" key="1">
    <citation type="submission" date="2022-11" db="UniProtKB">
        <authorList>
            <consortium name="WormBaseParasite"/>
        </authorList>
    </citation>
    <scope>IDENTIFICATION</scope>
</reference>